<evidence type="ECO:0000256" key="11">
    <source>
        <dbReference type="ARBA" id="ARBA00023121"/>
    </source>
</evidence>
<proteinExistence type="inferred from homology"/>
<dbReference type="PROSITE" id="PS01013">
    <property type="entry name" value="OSBP"/>
    <property type="match status" value="1"/>
</dbReference>
<dbReference type="Gene3D" id="3.30.70.3490">
    <property type="match status" value="1"/>
</dbReference>
<name>A0A9F5MWD5_PYTBI</name>
<dbReference type="RefSeq" id="XP_025019268.1">
    <property type="nucleotide sequence ID" value="XM_025163500.1"/>
</dbReference>
<dbReference type="GO" id="GO:0005886">
    <property type="term" value="C:plasma membrane"/>
    <property type="evidence" value="ECO:0007669"/>
    <property type="project" value="UniProtKB-SubCell"/>
</dbReference>
<dbReference type="OrthoDB" id="1854502at2759"/>
<dbReference type="GO" id="GO:0120015">
    <property type="term" value="F:sterol transfer activity"/>
    <property type="evidence" value="ECO:0007669"/>
    <property type="project" value="UniProtKB-ARBA"/>
</dbReference>
<evidence type="ECO:0000259" key="17">
    <source>
        <dbReference type="PROSITE" id="PS50003"/>
    </source>
</evidence>
<dbReference type="GO" id="GO:0005829">
    <property type="term" value="C:cytosol"/>
    <property type="evidence" value="ECO:0007669"/>
    <property type="project" value="UniProtKB-SubCell"/>
</dbReference>
<evidence type="ECO:0000313" key="20">
    <source>
        <dbReference type="RefSeq" id="XP_025019264.1"/>
    </source>
</evidence>
<dbReference type="PANTHER" id="PTHR10972">
    <property type="entry name" value="OXYSTEROL-BINDING PROTEIN-RELATED"/>
    <property type="match status" value="1"/>
</dbReference>
<dbReference type="SUPFAM" id="SSF144000">
    <property type="entry name" value="Oxysterol-binding protein-like"/>
    <property type="match status" value="1"/>
</dbReference>
<dbReference type="GO" id="GO:0006699">
    <property type="term" value="P:bile acid biosynthetic process"/>
    <property type="evidence" value="ECO:0007669"/>
    <property type="project" value="UniProtKB-ARBA"/>
</dbReference>
<dbReference type="Gene3D" id="2.30.29.30">
    <property type="entry name" value="Pleckstrin-homology domain (PH domain)/Phosphotyrosine-binding domain (PTB)"/>
    <property type="match status" value="1"/>
</dbReference>
<reference evidence="19 20" key="1">
    <citation type="submission" date="2025-04" db="UniProtKB">
        <authorList>
            <consortium name="RefSeq"/>
        </authorList>
    </citation>
    <scope>IDENTIFICATION</scope>
    <source>
        <tissue evidence="19 20">Liver</tissue>
    </source>
</reference>
<evidence type="ECO:0000256" key="13">
    <source>
        <dbReference type="RuleBase" id="RU003844"/>
    </source>
</evidence>
<dbReference type="InterPro" id="IPR037239">
    <property type="entry name" value="OSBP_sf"/>
</dbReference>
<sequence>MGNHEKNPSSPKRALPPSRSNSTVSSKHSIAWQSSESWEVVDELHIHSGVIQHPERQEGYLLKKRKWPLKGWHKRYFVLEDGILKYATTRQDVLKGKLHGSIDVCLSVMSVNKKAQRVDLDTEDNIYHLKIKSQELFNNWVAKLCLHRQVEKLDASRRQFLTGGERASHPSQACSSRRHILISESAPVLSSLASSREKVNSWLSDSKGLDRCSAELSECQGRLQELSHMLQSLESLHRIPSAPLISSSQTSTGTERPRKAKRSTRIWCTQSFAKDDTIGRQVGRLHGSVPNLSRYFESCQNQAIFSVPPEYSQLQRSFWILAQKVHGSLSSVLAVLTSERDRLQELQRMLDLQRITLSSAQDGHGDGINSTTAGASLQTLDNPECIRRFHSLSVSSDTTLDSFASFSADEPDALLVKGQEQQLSNCSIVSLSDSHTEFFDACEVFLSASSSENEATDDESCVSEVTNSISEEMVDMPGSSDRCHKVGSGPMQCIGSSSEMSLGLPVPLPLYLPGPGPGIARRNCLPASHNHANDISVWNILRNNIGKDLSKVSMPVQLNEPLNMLQRLCEELEYSALLDAASRSLDPCERLLCIAAFAVSAYASTYYRAGSKPFNPVLGETYECVRPDKGFRFISEQVSHHPPISACHVESDSFILWQDMKWKNKFWGKSLEIIPVGTVNVQLPRFGDHYEWNKVTSCIHNILSGQRWIEHYGEVLIRNTRDSTYHCKLTFCKARYWGSGVNEVQGAIHSHNGKVIHRLFGKWHEGLYCGVAPVGKCLWKPNLMPRDQEKNYGFTQFALELNELTPELKRLLPSTDTRLRPDQRYLEEGNVQAAESQKRRIEQLQRDRRRVMEDNNILHQARFFRRQVDASGKESWVSNNTYWRLRTEPGFSNMDSAVLW</sequence>
<dbReference type="Proteomes" id="UP000695026">
    <property type="component" value="Unplaced"/>
</dbReference>
<dbReference type="PANTHER" id="PTHR10972:SF85">
    <property type="entry name" value="OXYSTEROL-BINDING PROTEIN-RELATED PROTEIN 7"/>
    <property type="match status" value="1"/>
</dbReference>
<evidence type="ECO:0000256" key="1">
    <source>
        <dbReference type="ARBA" id="ARBA00004236"/>
    </source>
</evidence>
<comment type="similarity">
    <text evidence="4 13">Belongs to the OSBP family.</text>
</comment>
<keyword evidence="5 14" id="KW-0813">Transport</keyword>
<evidence type="ECO:0000256" key="10">
    <source>
        <dbReference type="ARBA" id="ARBA00023055"/>
    </source>
</evidence>
<evidence type="ECO:0000256" key="8">
    <source>
        <dbReference type="ARBA" id="ARBA00022553"/>
    </source>
</evidence>
<dbReference type="SMART" id="SM00233">
    <property type="entry name" value="PH"/>
    <property type="match status" value="1"/>
</dbReference>
<dbReference type="CDD" id="cd13287">
    <property type="entry name" value="PH_ORP3_ORP6_ORP7"/>
    <property type="match status" value="1"/>
</dbReference>
<dbReference type="InterPro" id="IPR041680">
    <property type="entry name" value="PH_8"/>
</dbReference>
<protein>
    <recommendedName>
        <fullName evidence="14">Oxysterol-binding protein</fullName>
    </recommendedName>
</protein>
<dbReference type="GO" id="GO:0031965">
    <property type="term" value="C:nuclear membrane"/>
    <property type="evidence" value="ECO:0007669"/>
    <property type="project" value="TreeGrafter"/>
</dbReference>
<evidence type="ECO:0000256" key="3">
    <source>
        <dbReference type="ARBA" id="ARBA00004586"/>
    </source>
</evidence>
<dbReference type="PROSITE" id="PS50003">
    <property type="entry name" value="PH_DOMAIN"/>
    <property type="match status" value="1"/>
</dbReference>
<evidence type="ECO:0000256" key="14">
    <source>
        <dbReference type="RuleBase" id="RU003845"/>
    </source>
</evidence>
<dbReference type="RefSeq" id="XP_025019264.1">
    <property type="nucleotide sequence ID" value="XM_025163496.1"/>
</dbReference>
<evidence type="ECO:0000256" key="16">
    <source>
        <dbReference type="SAM" id="MobiDB-lite"/>
    </source>
</evidence>
<evidence type="ECO:0000256" key="15">
    <source>
        <dbReference type="SAM" id="Coils"/>
    </source>
</evidence>
<dbReference type="SUPFAM" id="SSF50729">
    <property type="entry name" value="PH domain-like"/>
    <property type="match status" value="1"/>
</dbReference>
<feature type="coiled-coil region" evidence="15">
    <location>
        <begin position="834"/>
        <end position="861"/>
    </location>
</feature>
<evidence type="ECO:0000256" key="9">
    <source>
        <dbReference type="ARBA" id="ARBA00022824"/>
    </source>
</evidence>
<organism evidence="18 21">
    <name type="scientific">Python bivittatus</name>
    <name type="common">Burmese python</name>
    <name type="synonym">Python molurus bivittatus</name>
    <dbReference type="NCBI Taxonomy" id="176946"/>
    <lineage>
        <taxon>Eukaryota</taxon>
        <taxon>Metazoa</taxon>
        <taxon>Chordata</taxon>
        <taxon>Craniata</taxon>
        <taxon>Vertebrata</taxon>
        <taxon>Euteleostomi</taxon>
        <taxon>Lepidosauria</taxon>
        <taxon>Squamata</taxon>
        <taxon>Bifurcata</taxon>
        <taxon>Unidentata</taxon>
        <taxon>Episquamata</taxon>
        <taxon>Toxicofera</taxon>
        <taxon>Serpentes</taxon>
        <taxon>Henophidia</taxon>
        <taxon>Pythonidae</taxon>
        <taxon>Python</taxon>
    </lineage>
</organism>
<gene>
    <name evidence="19 20 21" type="primary">OSBPL7</name>
</gene>
<accession>A0A9F5MWD5</accession>
<evidence type="ECO:0000313" key="21">
    <source>
        <dbReference type="RefSeq" id="XP_025019268.1"/>
    </source>
</evidence>
<keyword evidence="7" id="KW-0963">Cytoplasm</keyword>
<evidence type="ECO:0000256" key="5">
    <source>
        <dbReference type="ARBA" id="ARBA00022448"/>
    </source>
</evidence>
<dbReference type="GO" id="GO:0015485">
    <property type="term" value="F:cholesterol binding"/>
    <property type="evidence" value="ECO:0007669"/>
    <property type="project" value="TreeGrafter"/>
</dbReference>
<keyword evidence="6" id="KW-1003">Cell membrane</keyword>
<dbReference type="FunFam" id="2.30.29.30:FF:000011">
    <property type="entry name" value="Oxysterol-binding protein"/>
    <property type="match status" value="1"/>
</dbReference>
<dbReference type="GO" id="GO:0097038">
    <property type="term" value="C:perinuclear endoplasmic reticulum"/>
    <property type="evidence" value="ECO:0007669"/>
    <property type="project" value="TreeGrafter"/>
</dbReference>
<keyword evidence="9" id="KW-0256">Endoplasmic reticulum</keyword>
<comment type="subcellular location">
    <subcellularLocation>
        <location evidence="1">Cell membrane</location>
    </subcellularLocation>
    <subcellularLocation>
        <location evidence="2">Cytoplasm</location>
        <location evidence="2">Cytosol</location>
    </subcellularLocation>
    <subcellularLocation>
        <location evidence="3">Endoplasmic reticulum membrane</location>
    </subcellularLocation>
</comment>
<evidence type="ECO:0000256" key="4">
    <source>
        <dbReference type="ARBA" id="ARBA00008842"/>
    </source>
</evidence>
<dbReference type="InterPro" id="IPR018494">
    <property type="entry name" value="Oxysterol-bd_CS"/>
</dbReference>
<dbReference type="AlphaFoldDB" id="A0A9F5MWD5"/>
<dbReference type="InterPro" id="IPR001849">
    <property type="entry name" value="PH_domain"/>
</dbReference>
<dbReference type="OMA" id="TTDPCER"/>
<feature type="region of interest" description="Disordered" evidence="16">
    <location>
        <begin position="1"/>
        <end position="26"/>
    </location>
</feature>
<dbReference type="RefSeq" id="XP_007420212.1">
    <property type="nucleotide sequence ID" value="XM_007420150.3"/>
</dbReference>
<keyword evidence="11" id="KW-0446">Lipid-binding</keyword>
<keyword evidence="10 14" id="KW-0445">Lipid transport</keyword>
<dbReference type="GO" id="GO:0005789">
    <property type="term" value="C:endoplasmic reticulum membrane"/>
    <property type="evidence" value="ECO:0007669"/>
    <property type="project" value="UniProtKB-SubCell"/>
</dbReference>
<dbReference type="FunFam" id="3.30.70.3490:FF:000002">
    <property type="entry name" value="Oxysterol-binding protein"/>
    <property type="match status" value="1"/>
</dbReference>
<dbReference type="CTD" id="114881"/>
<keyword evidence="18" id="KW-1185">Reference proteome</keyword>
<evidence type="ECO:0000256" key="2">
    <source>
        <dbReference type="ARBA" id="ARBA00004514"/>
    </source>
</evidence>
<evidence type="ECO:0000313" key="19">
    <source>
        <dbReference type="RefSeq" id="XP_007420212.1"/>
    </source>
</evidence>
<evidence type="ECO:0000313" key="18">
    <source>
        <dbReference type="Proteomes" id="UP000695026"/>
    </source>
</evidence>
<evidence type="ECO:0000256" key="7">
    <source>
        <dbReference type="ARBA" id="ARBA00022490"/>
    </source>
</evidence>
<dbReference type="Gene3D" id="2.40.160.120">
    <property type="match status" value="1"/>
</dbReference>
<feature type="domain" description="PH" evidence="17">
    <location>
        <begin position="54"/>
        <end position="149"/>
    </location>
</feature>
<keyword evidence="15" id="KW-0175">Coiled coil</keyword>
<dbReference type="GeneID" id="103048576"/>
<dbReference type="KEGG" id="pbi:103048576"/>
<dbReference type="Pfam" id="PF01237">
    <property type="entry name" value="Oxysterol_BP"/>
    <property type="match status" value="1"/>
</dbReference>
<dbReference type="FunFam" id="2.40.160.120:FF:000001">
    <property type="entry name" value="Oxysterol-binding protein"/>
    <property type="match status" value="1"/>
</dbReference>
<dbReference type="Pfam" id="PF15409">
    <property type="entry name" value="PH_8"/>
    <property type="match status" value="1"/>
</dbReference>
<keyword evidence="8" id="KW-0597">Phosphoprotein</keyword>
<keyword evidence="12" id="KW-0472">Membrane</keyword>
<evidence type="ECO:0000256" key="12">
    <source>
        <dbReference type="ARBA" id="ARBA00023136"/>
    </source>
</evidence>
<dbReference type="InterPro" id="IPR011993">
    <property type="entry name" value="PH-like_dom_sf"/>
</dbReference>
<evidence type="ECO:0000256" key="6">
    <source>
        <dbReference type="ARBA" id="ARBA00022475"/>
    </source>
</evidence>
<dbReference type="InterPro" id="IPR000648">
    <property type="entry name" value="Oxysterol-bd"/>
</dbReference>